<dbReference type="Proteomes" id="UP000015106">
    <property type="component" value="Chromosome 1"/>
</dbReference>
<proteinExistence type="predicted"/>
<reference evidence="2" key="1">
    <citation type="journal article" date="2013" name="Nature">
        <title>Draft genome of the wheat A-genome progenitor Triticum urartu.</title>
        <authorList>
            <person name="Ling H.Q."/>
            <person name="Zhao S."/>
            <person name="Liu D."/>
            <person name="Wang J."/>
            <person name="Sun H."/>
            <person name="Zhang C."/>
            <person name="Fan H."/>
            <person name="Li D."/>
            <person name="Dong L."/>
            <person name="Tao Y."/>
            <person name="Gao C."/>
            <person name="Wu H."/>
            <person name="Li Y."/>
            <person name="Cui Y."/>
            <person name="Guo X."/>
            <person name="Zheng S."/>
            <person name="Wang B."/>
            <person name="Yu K."/>
            <person name="Liang Q."/>
            <person name="Yang W."/>
            <person name="Lou X."/>
            <person name="Chen J."/>
            <person name="Feng M."/>
            <person name="Jian J."/>
            <person name="Zhang X."/>
            <person name="Luo G."/>
            <person name="Jiang Y."/>
            <person name="Liu J."/>
            <person name="Wang Z."/>
            <person name="Sha Y."/>
            <person name="Zhang B."/>
            <person name="Wu H."/>
            <person name="Tang D."/>
            <person name="Shen Q."/>
            <person name="Xue P."/>
            <person name="Zou S."/>
            <person name="Wang X."/>
            <person name="Liu X."/>
            <person name="Wang F."/>
            <person name="Yang Y."/>
            <person name="An X."/>
            <person name="Dong Z."/>
            <person name="Zhang K."/>
            <person name="Zhang X."/>
            <person name="Luo M.C."/>
            <person name="Dvorak J."/>
            <person name="Tong Y."/>
            <person name="Wang J."/>
            <person name="Yang H."/>
            <person name="Li Z."/>
            <person name="Wang D."/>
            <person name="Zhang A."/>
            <person name="Wang J."/>
        </authorList>
    </citation>
    <scope>NUCLEOTIDE SEQUENCE</scope>
    <source>
        <strain evidence="2">cv. G1812</strain>
    </source>
</reference>
<protein>
    <submittedName>
        <fullName evidence="1">Uncharacterized protein</fullName>
    </submittedName>
</protein>
<name>A0A8R7JYM4_TRIUA</name>
<keyword evidence="2" id="KW-1185">Reference proteome</keyword>
<evidence type="ECO:0000313" key="1">
    <source>
        <dbReference type="EnsemblPlants" id="TuG1812G0100001912.01.T01"/>
    </source>
</evidence>
<accession>A0A8R7JYM4</accession>
<dbReference type="AlphaFoldDB" id="A0A8R7JYM4"/>
<reference evidence="1" key="2">
    <citation type="submission" date="2018-03" db="EMBL/GenBank/DDBJ databases">
        <title>The Triticum urartu genome reveals the dynamic nature of wheat genome evolution.</title>
        <authorList>
            <person name="Ling H."/>
            <person name="Ma B."/>
            <person name="Shi X."/>
            <person name="Liu H."/>
            <person name="Dong L."/>
            <person name="Sun H."/>
            <person name="Cao Y."/>
            <person name="Gao Q."/>
            <person name="Zheng S."/>
            <person name="Li Y."/>
            <person name="Yu Y."/>
            <person name="Du H."/>
            <person name="Qi M."/>
            <person name="Li Y."/>
            <person name="Yu H."/>
            <person name="Cui Y."/>
            <person name="Wang N."/>
            <person name="Chen C."/>
            <person name="Wu H."/>
            <person name="Zhao Y."/>
            <person name="Zhang J."/>
            <person name="Li Y."/>
            <person name="Zhou W."/>
            <person name="Zhang B."/>
            <person name="Hu W."/>
            <person name="Eijk M."/>
            <person name="Tang J."/>
            <person name="Witsenboer H."/>
            <person name="Zhao S."/>
            <person name="Li Z."/>
            <person name="Zhang A."/>
            <person name="Wang D."/>
            <person name="Liang C."/>
        </authorList>
    </citation>
    <scope>NUCLEOTIDE SEQUENCE [LARGE SCALE GENOMIC DNA]</scope>
    <source>
        <strain evidence="1">cv. G1812</strain>
    </source>
</reference>
<dbReference type="Gramene" id="TuG1812G0100001912.01.T01">
    <property type="protein sequence ID" value="TuG1812G0100001912.01.T01"/>
    <property type="gene ID" value="TuG1812G0100001912.01"/>
</dbReference>
<dbReference type="EnsemblPlants" id="TuG1812G0100001912.01.T01">
    <property type="protein sequence ID" value="TuG1812G0100001912.01.T01"/>
    <property type="gene ID" value="TuG1812G0100001912.01"/>
</dbReference>
<reference evidence="1" key="3">
    <citation type="submission" date="2022-06" db="UniProtKB">
        <authorList>
            <consortium name="EnsemblPlants"/>
        </authorList>
    </citation>
    <scope>IDENTIFICATION</scope>
</reference>
<evidence type="ECO:0000313" key="2">
    <source>
        <dbReference type="Proteomes" id="UP000015106"/>
    </source>
</evidence>
<organism evidence="1 2">
    <name type="scientific">Triticum urartu</name>
    <name type="common">Red wild einkorn</name>
    <name type="synonym">Crithodium urartu</name>
    <dbReference type="NCBI Taxonomy" id="4572"/>
    <lineage>
        <taxon>Eukaryota</taxon>
        <taxon>Viridiplantae</taxon>
        <taxon>Streptophyta</taxon>
        <taxon>Embryophyta</taxon>
        <taxon>Tracheophyta</taxon>
        <taxon>Spermatophyta</taxon>
        <taxon>Magnoliopsida</taxon>
        <taxon>Liliopsida</taxon>
        <taxon>Poales</taxon>
        <taxon>Poaceae</taxon>
        <taxon>BOP clade</taxon>
        <taxon>Pooideae</taxon>
        <taxon>Triticodae</taxon>
        <taxon>Triticeae</taxon>
        <taxon>Triticinae</taxon>
        <taxon>Triticum</taxon>
    </lineage>
</organism>
<sequence>MKRILGRLVHFDLENNAIQDEKQNQGPFHECHRSGKEAKLKVDAKRFKMDHGENNVASMKPKVDRGRGS</sequence>